<organism evidence="1 2">
    <name type="scientific">Tumidithrix elongata BACA0141</name>
    <dbReference type="NCBI Taxonomy" id="2716417"/>
    <lineage>
        <taxon>Bacteria</taxon>
        <taxon>Bacillati</taxon>
        <taxon>Cyanobacteriota</taxon>
        <taxon>Cyanophyceae</taxon>
        <taxon>Pseudanabaenales</taxon>
        <taxon>Pseudanabaenaceae</taxon>
        <taxon>Tumidithrix</taxon>
        <taxon>Tumidithrix elongata</taxon>
    </lineage>
</organism>
<dbReference type="AlphaFoldDB" id="A0AAW9Q7V5"/>
<gene>
    <name evidence="1" type="ORF">V2H45_19975</name>
</gene>
<keyword evidence="2" id="KW-1185">Reference proteome</keyword>
<reference evidence="1" key="1">
    <citation type="submission" date="2024-01" db="EMBL/GenBank/DDBJ databases">
        <title>Bank of Algae and Cyanobacteria of the Azores (BACA) strain genomes.</title>
        <authorList>
            <person name="Luz R."/>
            <person name="Cordeiro R."/>
            <person name="Fonseca A."/>
            <person name="Goncalves V."/>
        </authorList>
    </citation>
    <scope>NUCLEOTIDE SEQUENCE</scope>
    <source>
        <strain evidence="1">BACA0141</strain>
    </source>
</reference>
<dbReference type="Proteomes" id="UP001333818">
    <property type="component" value="Unassembled WGS sequence"/>
</dbReference>
<dbReference type="Pfam" id="PF05258">
    <property type="entry name" value="DciA"/>
    <property type="match status" value="1"/>
</dbReference>
<name>A0AAW9Q7V5_9CYAN</name>
<dbReference type="RefSeq" id="WP_330485462.1">
    <property type="nucleotide sequence ID" value="NZ_JAZBJZ010000107.1"/>
</dbReference>
<protein>
    <submittedName>
        <fullName evidence="1">DUF721 domain-containing protein</fullName>
    </submittedName>
</protein>
<dbReference type="InterPro" id="IPR007922">
    <property type="entry name" value="DciA-like"/>
</dbReference>
<dbReference type="PANTHER" id="PTHR36456">
    <property type="entry name" value="UPF0232 PROTEIN SCO3875"/>
    <property type="match status" value="1"/>
</dbReference>
<evidence type="ECO:0000313" key="2">
    <source>
        <dbReference type="Proteomes" id="UP001333818"/>
    </source>
</evidence>
<dbReference type="EMBL" id="JAZBJZ010000107">
    <property type="protein sequence ID" value="MEE3719026.1"/>
    <property type="molecule type" value="Genomic_DNA"/>
</dbReference>
<accession>A0AAW9Q7V5</accession>
<evidence type="ECO:0000313" key="1">
    <source>
        <dbReference type="EMBL" id="MEE3719026.1"/>
    </source>
</evidence>
<dbReference type="PANTHER" id="PTHR36456:SF1">
    <property type="entry name" value="UPF0232 PROTEIN SCO3875"/>
    <property type="match status" value="1"/>
</dbReference>
<comment type="caution">
    <text evidence="1">The sequence shown here is derived from an EMBL/GenBank/DDBJ whole genome shotgun (WGS) entry which is preliminary data.</text>
</comment>
<sequence length="187" mass="20991">MSLTGLSQVIGHIQSQTNWRQRNQFLQILQTWSEIVGDSVASQTRPTGVYQQVLQVAVSSSVWSQALSFERVRILTKLNAQLAIAPAIADIHFSTAKWASKPKQPLRPDLTEQLKQHPSYLSVATTQTAPVKPPQDALEAFDRWSALIKQRSSELPKCDRCGCPSPQGEIARWQMCRACASQYLFRQ</sequence>
<proteinExistence type="predicted"/>